<keyword evidence="2" id="KW-0963">Cytoplasm</keyword>
<comment type="subcellular location">
    <subcellularLocation>
        <location evidence="1">Cytoplasm</location>
        <location evidence="1">Cytosol</location>
    </subcellularLocation>
</comment>
<evidence type="ECO:0000313" key="6">
    <source>
        <dbReference type="EMBL" id="MBK4733515.1"/>
    </source>
</evidence>
<evidence type="ECO:0000256" key="3">
    <source>
        <dbReference type="ARBA" id="ARBA00022795"/>
    </source>
</evidence>
<evidence type="ECO:0000313" key="7">
    <source>
        <dbReference type="Proteomes" id="UP000622890"/>
    </source>
</evidence>
<keyword evidence="7" id="KW-1185">Reference proteome</keyword>
<gene>
    <name evidence="6" type="ORF">JJB74_02690</name>
</gene>
<sequence>MSGDSSGLCAIYQQLAELSLDMLRVCRERDWESFAALNAGEAALLARLQAFDAAQRAQWAAPERIEALILQTLSNQREAQRLLAPWREEIAVQLRSAGSSRKLANAYGGQGPR</sequence>
<protein>
    <recommendedName>
        <fullName evidence="5">Flagellar protein FliT</fullName>
    </recommendedName>
</protein>
<dbReference type="GO" id="GO:0044781">
    <property type="term" value="P:bacterial-type flagellum organization"/>
    <property type="evidence" value="ECO:0007669"/>
    <property type="project" value="UniProtKB-KW"/>
</dbReference>
<dbReference type="Gene3D" id="1.20.58.380">
    <property type="entry name" value="Flagellar protein flit"/>
    <property type="match status" value="1"/>
</dbReference>
<keyword evidence="3" id="KW-1005">Bacterial flagellum biogenesis</keyword>
<dbReference type="InterPro" id="IPR008622">
    <property type="entry name" value="FliT"/>
</dbReference>
<dbReference type="RefSeq" id="WP_200590266.1">
    <property type="nucleotide sequence ID" value="NZ_JAEPBG010000001.1"/>
</dbReference>
<comment type="caution">
    <text evidence="6">The sequence shown here is derived from an EMBL/GenBank/DDBJ whole genome shotgun (WGS) entry which is preliminary data.</text>
</comment>
<evidence type="ECO:0000256" key="2">
    <source>
        <dbReference type="ARBA" id="ARBA00022490"/>
    </source>
</evidence>
<organism evidence="6 7">
    <name type="scientific">Noviherbaspirillum pedocola</name>
    <dbReference type="NCBI Taxonomy" id="2801341"/>
    <lineage>
        <taxon>Bacteria</taxon>
        <taxon>Pseudomonadati</taxon>
        <taxon>Pseudomonadota</taxon>
        <taxon>Betaproteobacteria</taxon>
        <taxon>Burkholderiales</taxon>
        <taxon>Oxalobacteraceae</taxon>
        <taxon>Noviherbaspirillum</taxon>
    </lineage>
</organism>
<evidence type="ECO:0000256" key="4">
    <source>
        <dbReference type="ARBA" id="ARBA00023186"/>
    </source>
</evidence>
<keyword evidence="6" id="KW-0966">Cell projection</keyword>
<keyword evidence="6" id="KW-0282">Flagellum</keyword>
<name>A0A934SN49_9BURK</name>
<keyword evidence="4" id="KW-0143">Chaperone</keyword>
<dbReference type="EMBL" id="JAEPBG010000001">
    <property type="protein sequence ID" value="MBK4733515.1"/>
    <property type="molecule type" value="Genomic_DNA"/>
</dbReference>
<evidence type="ECO:0000256" key="1">
    <source>
        <dbReference type="ARBA" id="ARBA00004514"/>
    </source>
</evidence>
<keyword evidence="6" id="KW-0969">Cilium</keyword>
<evidence type="ECO:0000256" key="5">
    <source>
        <dbReference type="ARBA" id="ARBA00093797"/>
    </source>
</evidence>
<dbReference type="AlphaFoldDB" id="A0A934SN49"/>
<dbReference type="Pfam" id="PF05400">
    <property type="entry name" value="FliT"/>
    <property type="match status" value="1"/>
</dbReference>
<reference evidence="6" key="1">
    <citation type="submission" date="2021-01" db="EMBL/GenBank/DDBJ databases">
        <title>Genome sequence of strain Noviherbaspirillum sp. DKR-6.</title>
        <authorList>
            <person name="Chaudhary D.K."/>
        </authorList>
    </citation>
    <scope>NUCLEOTIDE SEQUENCE</scope>
    <source>
        <strain evidence="6">DKR-6</strain>
    </source>
</reference>
<dbReference type="Proteomes" id="UP000622890">
    <property type="component" value="Unassembled WGS sequence"/>
</dbReference>
<accession>A0A934SN49</accession>
<proteinExistence type="predicted"/>